<dbReference type="GO" id="GO:0005634">
    <property type="term" value="C:nucleus"/>
    <property type="evidence" value="ECO:0007669"/>
    <property type="project" value="UniProtKB-SubCell"/>
</dbReference>
<evidence type="ECO:0000256" key="3">
    <source>
        <dbReference type="ARBA" id="ARBA00022771"/>
    </source>
</evidence>
<feature type="compositionally biased region" description="Polar residues" evidence="6">
    <location>
        <begin position="534"/>
        <end position="546"/>
    </location>
</feature>
<feature type="domain" description="PHD-type" evidence="7">
    <location>
        <begin position="431"/>
        <end position="479"/>
    </location>
</feature>
<reference evidence="8" key="1">
    <citation type="submission" date="2023-06" db="EMBL/GenBank/DDBJ databases">
        <title>Survivors Of The Sea: Transcriptome response of Skeletonema marinoi to long-term dormancy.</title>
        <authorList>
            <person name="Pinder M.I.M."/>
            <person name="Kourtchenko O."/>
            <person name="Robertson E.K."/>
            <person name="Larsson T."/>
            <person name="Maumus F."/>
            <person name="Osuna-Cruz C.M."/>
            <person name="Vancaester E."/>
            <person name="Stenow R."/>
            <person name="Vandepoele K."/>
            <person name="Ploug H."/>
            <person name="Bruchert V."/>
            <person name="Godhe A."/>
            <person name="Topel M."/>
        </authorList>
    </citation>
    <scope>NUCLEOTIDE SEQUENCE</scope>
    <source>
        <strain evidence="8">R05AC</strain>
    </source>
</reference>
<feature type="compositionally biased region" description="Low complexity" evidence="6">
    <location>
        <begin position="15"/>
        <end position="25"/>
    </location>
</feature>
<dbReference type="InterPro" id="IPR019786">
    <property type="entry name" value="Zinc_finger_PHD-type_CS"/>
</dbReference>
<feature type="compositionally biased region" description="Polar residues" evidence="6">
    <location>
        <begin position="122"/>
        <end position="131"/>
    </location>
</feature>
<feature type="compositionally biased region" description="Low complexity" evidence="6">
    <location>
        <begin position="555"/>
        <end position="580"/>
    </location>
</feature>
<keyword evidence="3 5" id="KW-0863">Zinc-finger</keyword>
<evidence type="ECO:0000256" key="2">
    <source>
        <dbReference type="ARBA" id="ARBA00022723"/>
    </source>
</evidence>
<evidence type="ECO:0000256" key="1">
    <source>
        <dbReference type="ARBA" id="ARBA00004123"/>
    </source>
</evidence>
<dbReference type="PROSITE" id="PS50016">
    <property type="entry name" value="ZF_PHD_2"/>
    <property type="match status" value="1"/>
</dbReference>
<keyword evidence="9" id="KW-1185">Reference proteome</keyword>
<protein>
    <recommendedName>
        <fullName evidence="7">PHD-type domain-containing protein</fullName>
    </recommendedName>
</protein>
<dbReference type="PROSITE" id="PS01359">
    <property type="entry name" value="ZF_PHD_1"/>
    <property type="match status" value="1"/>
</dbReference>
<evidence type="ECO:0000313" key="8">
    <source>
        <dbReference type="EMBL" id="KAK1732349.1"/>
    </source>
</evidence>
<dbReference type="InterPro" id="IPR013083">
    <property type="entry name" value="Znf_RING/FYVE/PHD"/>
</dbReference>
<sequence>MSEVAKPLTTSAIGTTAENTPNNNEAEQRKQLFESTTTSGMGGSGDTTTSNNEQRNVDAFYQVVWPVLEKEGGWTLVKGTGQQEGLTIFCPPGTTTNIDIPQISTLILSQQNNDKDDDDNNSHSTPKQQVVQPLPSVPELANQQGPWTCVCGVANEEGTIRCEACFGWRENSTAVVVVDKGRNSTTTKKPQYYTKMKHVIGQILKKENEAETKAAEAYETVVSDAMELFGASTSDDEEDDGVNNHYEVPMSPTARMTRQRFSDIAWKENRTHYEKSSSRVGVEYQVDVLPVVGSHTVPEEEVLYDQVWDPEKAQKSGKIDFIDHRVKSSIKEPAYDMLHKRDYQLPGFFAEVSKAPPTDCSHWTAEERAKFRKLVFEKHEDMWQISEALGRPVRECVTYYLGKFKTSKDFRSLRRVMEKARDENPFKYPGEILCDKCGKGGKLVYCDSCDSHYHLTCQDPPLQEVPEGNDWKCNKCVEKKKVADEETDDKTEDTSKSGGEVVEMDTSNAEDADEEVSSFEGKRSDTNDDAGLTMTANTQDESNGTSAEEKKEVVEPAAEGANDANATNDAMSDNSASAAGGEKRPGSVENDDNADTPQHQAKKAKSSTNLEEDTSLTSGVSDEVSGVSEMAPPPQQPPSQQQQQQGGLMRKLHD</sequence>
<accession>A0AAD8XRP3</accession>
<keyword evidence="4" id="KW-0862">Zinc</keyword>
<feature type="region of interest" description="Disordered" evidence="6">
    <location>
        <begin position="1"/>
        <end position="54"/>
    </location>
</feature>
<dbReference type="Proteomes" id="UP001224775">
    <property type="component" value="Unassembled WGS sequence"/>
</dbReference>
<dbReference type="Gene3D" id="3.30.40.10">
    <property type="entry name" value="Zinc/RING finger domain, C3HC4 (zinc finger)"/>
    <property type="match status" value="1"/>
</dbReference>
<comment type="caution">
    <text evidence="8">The sequence shown here is derived from an EMBL/GenBank/DDBJ whole genome shotgun (WGS) entry which is preliminary data.</text>
</comment>
<name>A0AAD8XRP3_9STRA</name>
<dbReference type="PANTHER" id="PTHR45915:SF2">
    <property type="entry name" value="TOUTATIS, ISOFORM E"/>
    <property type="match status" value="1"/>
</dbReference>
<feature type="region of interest" description="Disordered" evidence="6">
    <location>
        <begin position="111"/>
        <end position="132"/>
    </location>
</feature>
<dbReference type="InterPro" id="IPR019787">
    <property type="entry name" value="Znf_PHD-finger"/>
</dbReference>
<dbReference type="GO" id="GO:0008270">
    <property type="term" value="F:zinc ion binding"/>
    <property type="evidence" value="ECO:0007669"/>
    <property type="project" value="UniProtKB-KW"/>
</dbReference>
<feature type="region of interest" description="Disordered" evidence="6">
    <location>
        <begin position="482"/>
        <end position="654"/>
    </location>
</feature>
<feature type="compositionally biased region" description="Acidic residues" evidence="6">
    <location>
        <begin position="508"/>
        <end position="517"/>
    </location>
</feature>
<dbReference type="Pfam" id="PF00628">
    <property type="entry name" value="PHD"/>
    <property type="match status" value="1"/>
</dbReference>
<keyword evidence="2" id="KW-0479">Metal-binding</keyword>
<evidence type="ECO:0000256" key="4">
    <source>
        <dbReference type="ARBA" id="ARBA00022833"/>
    </source>
</evidence>
<dbReference type="EMBL" id="JATAAI010000072">
    <property type="protein sequence ID" value="KAK1732349.1"/>
    <property type="molecule type" value="Genomic_DNA"/>
</dbReference>
<dbReference type="InterPro" id="IPR011011">
    <property type="entry name" value="Znf_FYVE_PHD"/>
</dbReference>
<evidence type="ECO:0000313" key="9">
    <source>
        <dbReference type="Proteomes" id="UP001224775"/>
    </source>
</evidence>
<feature type="compositionally biased region" description="Low complexity" evidence="6">
    <location>
        <begin position="618"/>
        <end position="629"/>
    </location>
</feature>
<dbReference type="GO" id="GO:0000785">
    <property type="term" value="C:chromatin"/>
    <property type="evidence" value="ECO:0007669"/>
    <property type="project" value="TreeGrafter"/>
</dbReference>
<gene>
    <name evidence="8" type="ORF">QTG54_016979</name>
</gene>
<dbReference type="InterPro" id="IPR001965">
    <property type="entry name" value="Znf_PHD"/>
</dbReference>
<evidence type="ECO:0000256" key="5">
    <source>
        <dbReference type="PROSITE-ProRule" id="PRU00146"/>
    </source>
</evidence>
<evidence type="ECO:0000259" key="7">
    <source>
        <dbReference type="PROSITE" id="PS50016"/>
    </source>
</evidence>
<dbReference type="SMART" id="SM00249">
    <property type="entry name" value="PHD"/>
    <property type="match status" value="1"/>
</dbReference>
<dbReference type="SUPFAM" id="SSF57903">
    <property type="entry name" value="FYVE/PHD zinc finger"/>
    <property type="match status" value="1"/>
</dbReference>
<evidence type="ECO:0000256" key="6">
    <source>
        <dbReference type="SAM" id="MobiDB-lite"/>
    </source>
</evidence>
<comment type="subcellular location">
    <subcellularLocation>
        <location evidence="1">Nucleus</location>
    </subcellularLocation>
</comment>
<dbReference type="PANTHER" id="PTHR45915">
    <property type="entry name" value="TRANSCRIPTION INTERMEDIARY FACTOR"/>
    <property type="match status" value="1"/>
</dbReference>
<proteinExistence type="predicted"/>
<organism evidence="8 9">
    <name type="scientific">Skeletonema marinoi</name>
    <dbReference type="NCBI Taxonomy" id="267567"/>
    <lineage>
        <taxon>Eukaryota</taxon>
        <taxon>Sar</taxon>
        <taxon>Stramenopiles</taxon>
        <taxon>Ochrophyta</taxon>
        <taxon>Bacillariophyta</taxon>
        <taxon>Coscinodiscophyceae</taxon>
        <taxon>Thalassiosirophycidae</taxon>
        <taxon>Thalassiosirales</taxon>
        <taxon>Skeletonemataceae</taxon>
        <taxon>Skeletonema</taxon>
        <taxon>Skeletonema marinoi-dohrnii complex</taxon>
    </lineage>
</organism>
<dbReference type="AlphaFoldDB" id="A0AAD8XRP3"/>